<dbReference type="Proteomes" id="UP000014984">
    <property type="component" value="Chromosome"/>
</dbReference>
<reference evidence="1 2" key="1">
    <citation type="journal article" date="2013" name="Genome Biol. Evol.">
        <title>Comparison of metabolic capacities and inference of gene content evolution in mosquito-associated Spiroplasma diminutum and S. taiwanense.</title>
        <authorList>
            <person name="Lo W.S."/>
            <person name="Ku C."/>
            <person name="Chen L.L."/>
            <person name="Chang T.H."/>
            <person name="Kuo C.H."/>
        </authorList>
    </citation>
    <scope>NUCLEOTIDE SEQUENCE [LARGE SCALE GENOMIC DNA]</scope>
    <source>
        <strain evidence="1">CT-1</strain>
    </source>
</reference>
<evidence type="ECO:0000313" key="2">
    <source>
        <dbReference type="Proteomes" id="UP000014984"/>
    </source>
</evidence>
<dbReference type="PATRIC" id="fig|1276220.3.peg.876"/>
<accession>S5MHT3</accession>
<proteinExistence type="predicted"/>
<dbReference type="KEGG" id="stai:STAIW_v1c08590"/>
<keyword evidence="2" id="KW-1185">Reference proteome</keyword>
<dbReference type="STRING" id="1276220.STAIW_v1c08590"/>
<evidence type="ECO:0000313" key="1">
    <source>
        <dbReference type="EMBL" id="AGR41445.1"/>
    </source>
</evidence>
<organism evidence="1 2">
    <name type="scientific">Spiroplasma taiwanense CT-1</name>
    <dbReference type="NCBI Taxonomy" id="1276220"/>
    <lineage>
        <taxon>Bacteria</taxon>
        <taxon>Bacillati</taxon>
        <taxon>Mycoplasmatota</taxon>
        <taxon>Mollicutes</taxon>
        <taxon>Entomoplasmatales</taxon>
        <taxon>Spiroplasmataceae</taxon>
        <taxon>Spiroplasma</taxon>
    </lineage>
</organism>
<dbReference type="EMBL" id="CP005074">
    <property type="protein sequence ID" value="AGR41445.1"/>
    <property type="molecule type" value="Genomic_DNA"/>
</dbReference>
<dbReference type="OrthoDB" id="389627at2"/>
<gene>
    <name evidence="1" type="ORF">STAIW_v1c08590</name>
</gene>
<dbReference type="AlphaFoldDB" id="S5MHT3"/>
<sequence length="116" mass="14080">MEKNELQMKIKKLEKELENYYKKEEYTEAGIKKTKEVYDIARQNAEKIIFKAVTFTHDFKKSISETLYLIQKDKNNFEKYVDEFIEKNNYFLTDEIDELKELIKKIVDKIYKDTTS</sequence>
<dbReference type="RefSeq" id="WP_020834584.1">
    <property type="nucleotide sequence ID" value="NC_021846.1"/>
</dbReference>
<dbReference type="HOGENOM" id="CLU_160727_0_0_14"/>
<name>S5MHT3_9MOLU</name>
<protein>
    <submittedName>
        <fullName evidence="1">Uncharacterized protein</fullName>
    </submittedName>
</protein>